<proteinExistence type="predicted"/>
<evidence type="ECO:0000256" key="1">
    <source>
        <dbReference type="SAM" id="MobiDB-lite"/>
    </source>
</evidence>
<comment type="caution">
    <text evidence="2">The sequence shown here is derived from an EMBL/GenBank/DDBJ whole genome shotgun (WGS) entry which is preliminary data.</text>
</comment>
<feature type="region of interest" description="Disordered" evidence="1">
    <location>
        <begin position="1"/>
        <end position="33"/>
    </location>
</feature>
<reference evidence="2 3" key="1">
    <citation type="journal article" date="2022" name="Nat. Ecol. Evol.">
        <title>A masculinizing supergene underlies an exaggerated male reproductive morph in a spider.</title>
        <authorList>
            <person name="Hendrickx F."/>
            <person name="De Corte Z."/>
            <person name="Sonet G."/>
            <person name="Van Belleghem S.M."/>
            <person name="Kostlbacher S."/>
            <person name="Vangestel C."/>
        </authorList>
    </citation>
    <scope>NUCLEOTIDE SEQUENCE [LARGE SCALE GENOMIC DNA]</scope>
    <source>
        <strain evidence="2">W744_W776</strain>
    </source>
</reference>
<protein>
    <submittedName>
        <fullName evidence="2">Uncharacterized protein</fullName>
    </submittedName>
</protein>
<evidence type="ECO:0000313" key="3">
    <source>
        <dbReference type="Proteomes" id="UP000827092"/>
    </source>
</evidence>
<sequence length="109" mass="12478">MSQTSRFQQIKPPETGTRLHLSLRKNRSPSPNLGQFVNTSLSSFTRDCDECLWIAPNTKKGQKMFVHFKGSSWDEFAAFTTLLDSKKKSLDVNKPFDKVTCQTFRNMEG</sequence>
<organism evidence="2 3">
    <name type="scientific">Oedothorax gibbosus</name>
    <dbReference type="NCBI Taxonomy" id="931172"/>
    <lineage>
        <taxon>Eukaryota</taxon>
        <taxon>Metazoa</taxon>
        <taxon>Ecdysozoa</taxon>
        <taxon>Arthropoda</taxon>
        <taxon>Chelicerata</taxon>
        <taxon>Arachnida</taxon>
        <taxon>Araneae</taxon>
        <taxon>Araneomorphae</taxon>
        <taxon>Entelegynae</taxon>
        <taxon>Araneoidea</taxon>
        <taxon>Linyphiidae</taxon>
        <taxon>Erigoninae</taxon>
        <taxon>Oedothorax</taxon>
    </lineage>
</organism>
<name>A0AAV6UMB9_9ARAC</name>
<evidence type="ECO:0000313" key="2">
    <source>
        <dbReference type="EMBL" id="KAG8185572.1"/>
    </source>
</evidence>
<keyword evidence="3" id="KW-1185">Reference proteome</keyword>
<dbReference type="AlphaFoldDB" id="A0AAV6UMB9"/>
<dbReference type="Proteomes" id="UP000827092">
    <property type="component" value="Unassembled WGS sequence"/>
</dbReference>
<gene>
    <name evidence="2" type="ORF">JTE90_007973</name>
</gene>
<dbReference type="EMBL" id="JAFNEN010000331">
    <property type="protein sequence ID" value="KAG8185572.1"/>
    <property type="molecule type" value="Genomic_DNA"/>
</dbReference>
<accession>A0AAV6UMB9</accession>